<comment type="caution">
    <text evidence="1">The sequence shown here is derived from an EMBL/GenBank/DDBJ whole genome shotgun (WGS) entry which is preliminary data.</text>
</comment>
<gene>
    <name evidence="1" type="ORF">ASJ35_14180</name>
</gene>
<reference evidence="1 2" key="1">
    <citation type="submission" date="2015-10" db="EMBL/GenBank/DDBJ databases">
        <title>A novel member of the family Ruminococcaceae isolated from human faeces.</title>
        <authorList>
            <person name="Shkoporov A.N."/>
            <person name="Chaplin A.V."/>
            <person name="Motuzova O.V."/>
            <person name="Kafarskaia L.I."/>
            <person name="Efimov B.A."/>
        </authorList>
    </citation>
    <scope>NUCLEOTIDE SEQUENCE [LARGE SCALE GENOMIC DNA]</scope>
    <source>
        <strain evidence="1 2">668</strain>
    </source>
</reference>
<dbReference type="Proteomes" id="UP000053433">
    <property type="component" value="Unassembled WGS sequence"/>
</dbReference>
<organism evidence="1 2">
    <name type="scientific">Ruthenibacterium lactatiformans</name>
    <dbReference type="NCBI Taxonomy" id="1550024"/>
    <lineage>
        <taxon>Bacteria</taxon>
        <taxon>Bacillati</taxon>
        <taxon>Bacillota</taxon>
        <taxon>Clostridia</taxon>
        <taxon>Eubacteriales</taxon>
        <taxon>Oscillospiraceae</taxon>
        <taxon>Ruthenibacterium</taxon>
    </lineage>
</organism>
<accession>A0A0W7TNP2</accession>
<protein>
    <submittedName>
        <fullName evidence="1">Uncharacterized protein</fullName>
    </submittedName>
</protein>
<sequence>MLVAKEKGGLYTDDECFKKARTDAIGNAGKLLGLGADVYNENDRTKYKKELYKCNKCGKSLHDVMLRNGELWAAHDIAIYGLRRFGDMLCDECQNIVLKEEKEKKEESLSLAGGEIVEQTV</sequence>
<dbReference type="EMBL" id="LMUA01000023">
    <property type="protein sequence ID" value="KUE75343.1"/>
    <property type="molecule type" value="Genomic_DNA"/>
</dbReference>
<name>A0A0W7TNP2_9FIRM</name>
<evidence type="ECO:0000313" key="2">
    <source>
        <dbReference type="Proteomes" id="UP000053433"/>
    </source>
</evidence>
<proteinExistence type="predicted"/>
<evidence type="ECO:0000313" key="1">
    <source>
        <dbReference type="EMBL" id="KUE75343.1"/>
    </source>
</evidence>
<dbReference type="AlphaFoldDB" id="A0A0W7TNP2"/>